<feature type="non-terminal residue" evidence="2">
    <location>
        <position position="1"/>
    </location>
</feature>
<comment type="caution">
    <text evidence="2">The sequence shown here is derived from an EMBL/GenBank/DDBJ whole genome shotgun (WGS) entry which is preliminary data.</text>
</comment>
<sequence>GFAFLRLMKGKKGTVADLAEQVGFAARAAKKGKTRKAAAPVGAAKAAAPKQVAKAARTVDASRWTELLTKVRIVNAASPKRPHIVGSSKSSPKKMRPVTE</sequence>
<feature type="compositionally biased region" description="Basic residues" evidence="1">
    <location>
        <begin position="91"/>
        <end position="100"/>
    </location>
</feature>
<reference evidence="2" key="1">
    <citation type="submission" date="2023-10" db="EMBL/GenBank/DDBJ databases">
        <authorList>
            <person name="Chen Y."/>
            <person name="Shah S."/>
            <person name="Dougan E. K."/>
            <person name="Thang M."/>
            <person name="Chan C."/>
        </authorList>
    </citation>
    <scope>NUCLEOTIDE SEQUENCE [LARGE SCALE GENOMIC DNA]</scope>
</reference>
<dbReference type="EMBL" id="CAUYUJ010021380">
    <property type="protein sequence ID" value="CAK0904252.1"/>
    <property type="molecule type" value="Genomic_DNA"/>
</dbReference>
<organism evidence="2 3">
    <name type="scientific">Prorocentrum cordatum</name>
    <dbReference type="NCBI Taxonomy" id="2364126"/>
    <lineage>
        <taxon>Eukaryota</taxon>
        <taxon>Sar</taxon>
        <taxon>Alveolata</taxon>
        <taxon>Dinophyceae</taxon>
        <taxon>Prorocentrales</taxon>
        <taxon>Prorocentraceae</taxon>
        <taxon>Prorocentrum</taxon>
    </lineage>
</organism>
<dbReference type="Proteomes" id="UP001189429">
    <property type="component" value="Unassembled WGS sequence"/>
</dbReference>
<feature type="non-terminal residue" evidence="2">
    <location>
        <position position="100"/>
    </location>
</feature>
<name>A0ABN9XW05_9DINO</name>
<proteinExistence type="predicted"/>
<accession>A0ABN9XW05</accession>
<feature type="region of interest" description="Disordered" evidence="1">
    <location>
        <begin position="79"/>
        <end position="100"/>
    </location>
</feature>
<gene>
    <name evidence="2" type="ORF">PCOR1329_LOCUS80347</name>
</gene>
<evidence type="ECO:0000256" key="1">
    <source>
        <dbReference type="SAM" id="MobiDB-lite"/>
    </source>
</evidence>
<protein>
    <submittedName>
        <fullName evidence="2">Uncharacterized protein</fullName>
    </submittedName>
</protein>
<evidence type="ECO:0000313" key="2">
    <source>
        <dbReference type="EMBL" id="CAK0904252.1"/>
    </source>
</evidence>
<keyword evidence="3" id="KW-1185">Reference proteome</keyword>
<evidence type="ECO:0000313" key="3">
    <source>
        <dbReference type="Proteomes" id="UP001189429"/>
    </source>
</evidence>